<evidence type="ECO:0000313" key="5">
    <source>
        <dbReference type="Proteomes" id="UP000799772"/>
    </source>
</evidence>
<feature type="region of interest" description="Disordered" evidence="2">
    <location>
        <begin position="307"/>
        <end position="344"/>
    </location>
</feature>
<evidence type="ECO:0000256" key="1">
    <source>
        <dbReference type="SAM" id="Coils"/>
    </source>
</evidence>
<feature type="transmembrane region" description="Helical" evidence="3">
    <location>
        <begin position="26"/>
        <end position="53"/>
    </location>
</feature>
<gene>
    <name evidence="4" type="ORF">NA57DRAFT_82077</name>
</gene>
<name>A0A9P4M0P9_9PEZI</name>
<keyword evidence="3" id="KW-0472">Membrane</keyword>
<dbReference type="AlphaFoldDB" id="A0A9P4M0P9"/>
<dbReference type="EMBL" id="ML978143">
    <property type="protein sequence ID" value="KAF2092713.1"/>
    <property type="molecule type" value="Genomic_DNA"/>
</dbReference>
<dbReference type="Proteomes" id="UP000799772">
    <property type="component" value="Unassembled WGS sequence"/>
</dbReference>
<evidence type="ECO:0000256" key="2">
    <source>
        <dbReference type="SAM" id="MobiDB-lite"/>
    </source>
</evidence>
<protein>
    <submittedName>
        <fullName evidence="4">Uncharacterized protein</fullName>
    </submittedName>
</protein>
<evidence type="ECO:0000313" key="4">
    <source>
        <dbReference type="EMBL" id="KAF2092713.1"/>
    </source>
</evidence>
<keyword evidence="1" id="KW-0175">Coiled coil</keyword>
<proteinExistence type="predicted"/>
<sequence length="344" mass="37999">MANGCTDKEQLQPDDELGWLITIKNFCCAVAVALLFSVTTIILTIVALTLFMLHDKDIQLGEAYRDGDLRVKKALHEKINEDFEKAVQNVDIMDWDNEINRLIALLAQRPVEGRCLHCTNNNLFAIDQHFGRLDAIRGERDSARQQATDANAEVHNMQSELISEERHVADGRDKARHLYLTIRSLEKDLEHQRDIATTSLRRVLEAELMEKELAAPRHTLNTANQQISHLEAGVKRLTATGQWVEAECKRLHSGVPLPPTVMMPRFLARLANGVHTTSALAPSVAAQSAYSCSLSFAPRLLSTVSAAESSTTGATTGTSIDTDTITNPLPGKTKLDSSIEDISI</sequence>
<evidence type="ECO:0000256" key="3">
    <source>
        <dbReference type="SAM" id="Phobius"/>
    </source>
</evidence>
<keyword evidence="5" id="KW-1185">Reference proteome</keyword>
<reference evidence="4" key="1">
    <citation type="journal article" date="2020" name="Stud. Mycol.">
        <title>101 Dothideomycetes genomes: a test case for predicting lifestyles and emergence of pathogens.</title>
        <authorList>
            <person name="Haridas S."/>
            <person name="Albert R."/>
            <person name="Binder M."/>
            <person name="Bloem J."/>
            <person name="Labutti K."/>
            <person name="Salamov A."/>
            <person name="Andreopoulos B."/>
            <person name="Baker S."/>
            <person name="Barry K."/>
            <person name="Bills G."/>
            <person name="Bluhm B."/>
            <person name="Cannon C."/>
            <person name="Castanera R."/>
            <person name="Culley D."/>
            <person name="Daum C."/>
            <person name="Ezra D."/>
            <person name="Gonzalez J."/>
            <person name="Henrissat B."/>
            <person name="Kuo A."/>
            <person name="Liang C."/>
            <person name="Lipzen A."/>
            <person name="Lutzoni F."/>
            <person name="Magnuson J."/>
            <person name="Mondo S."/>
            <person name="Nolan M."/>
            <person name="Ohm R."/>
            <person name="Pangilinan J."/>
            <person name="Park H.-J."/>
            <person name="Ramirez L."/>
            <person name="Alfaro M."/>
            <person name="Sun H."/>
            <person name="Tritt A."/>
            <person name="Yoshinaga Y."/>
            <person name="Zwiers L.-H."/>
            <person name="Turgeon B."/>
            <person name="Goodwin S."/>
            <person name="Spatafora J."/>
            <person name="Crous P."/>
            <person name="Grigoriev I."/>
        </authorList>
    </citation>
    <scope>NUCLEOTIDE SEQUENCE</scope>
    <source>
        <strain evidence="4">CBS 133067</strain>
    </source>
</reference>
<accession>A0A9P4M0P9</accession>
<organism evidence="4 5">
    <name type="scientific">Rhizodiscina lignyota</name>
    <dbReference type="NCBI Taxonomy" id="1504668"/>
    <lineage>
        <taxon>Eukaryota</taxon>
        <taxon>Fungi</taxon>
        <taxon>Dikarya</taxon>
        <taxon>Ascomycota</taxon>
        <taxon>Pezizomycotina</taxon>
        <taxon>Dothideomycetes</taxon>
        <taxon>Pleosporomycetidae</taxon>
        <taxon>Aulographales</taxon>
        <taxon>Rhizodiscinaceae</taxon>
        <taxon>Rhizodiscina</taxon>
    </lineage>
</organism>
<keyword evidence="3" id="KW-1133">Transmembrane helix</keyword>
<keyword evidence="3" id="KW-0812">Transmembrane</keyword>
<feature type="compositionally biased region" description="Low complexity" evidence="2">
    <location>
        <begin position="307"/>
        <end position="326"/>
    </location>
</feature>
<feature type="coiled-coil region" evidence="1">
    <location>
        <begin position="133"/>
        <end position="160"/>
    </location>
</feature>
<comment type="caution">
    <text evidence="4">The sequence shown here is derived from an EMBL/GenBank/DDBJ whole genome shotgun (WGS) entry which is preliminary data.</text>
</comment>